<evidence type="ECO:0000256" key="4">
    <source>
        <dbReference type="ARBA" id="ARBA00022771"/>
    </source>
</evidence>
<comment type="subcellular location">
    <subcellularLocation>
        <location evidence="1">Nucleus</location>
    </subcellularLocation>
</comment>
<keyword evidence="3" id="KW-0677">Repeat</keyword>
<dbReference type="InterPro" id="IPR013087">
    <property type="entry name" value="Znf_C2H2_type"/>
</dbReference>
<evidence type="ECO:0000313" key="9">
    <source>
        <dbReference type="EMBL" id="GFY66223.1"/>
    </source>
</evidence>
<keyword evidence="2" id="KW-0479">Metal-binding</keyword>
<evidence type="ECO:0000256" key="3">
    <source>
        <dbReference type="ARBA" id="ARBA00022737"/>
    </source>
</evidence>
<name>A0A8X6Y8U2_9ARAC</name>
<feature type="domain" description="C2H2-type" evidence="8">
    <location>
        <begin position="39"/>
        <end position="66"/>
    </location>
</feature>
<protein>
    <recommendedName>
        <fullName evidence="8">C2H2-type domain-containing protein</fullName>
    </recommendedName>
</protein>
<dbReference type="PANTHER" id="PTHR24394">
    <property type="entry name" value="ZINC FINGER PROTEIN"/>
    <property type="match status" value="1"/>
</dbReference>
<dbReference type="PANTHER" id="PTHR24394:SF29">
    <property type="entry name" value="MYONEURIN"/>
    <property type="match status" value="1"/>
</dbReference>
<keyword evidence="6" id="KW-0539">Nucleus</keyword>
<comment type="caution">
    <text evidence="9">The sequence shown here is derived from an EMBL/GenBank/DDBJ whole genome shotgun (WGS) entry which is preliminary data.</text>
</comment>
<dbReference type="AlphaFoldDB" id="A0A8X6Y8U2"/>
<proteinExistence type="predicted"/>
<keyword evidence="5" id="KW-0862">Zinc</keyword>
<feature type="domain" description="C2H2-type" evidence="8">
    <location>
        <begin position="11"/>
        <end position="33"/>
    </location>
</feature>
<accession>A0A8X6Y8U2</accession>
<dbReference type="PROSITE" id="PS00028">
    <property type="entry name" value="ZINC_FINGER_C2H2_1"/>
    <property type="match status" value="4"/>
</dbReference>
<dbReference type="GO" id="GO:0005634">
    <property type="term" value="C:nucleus"/>
    <property type="evidence" value="ECO:0007669"/>
    <property type="project" value="UniProtKB-SubCell"/>
</dbReference>
<dbReference type="SMART" id="SM00355">
    <property type="entry name" value="ZnF_C2H2"/>
    <property type="match status" value="4"/>
</dbReference>
<dbReference type="GO" id="GO:0008270">
    <property type="term" value="F:zinc ion binding"/>
    <property type="evidence" value="ECO:0007669"/>
    <property type="project" value="UniProtKB-KW"/>
</dbReference>
<dbReference type="GO" id="GO:0000981">
    <property type="term" value="F:DNA-binding transcription factor activity, RNA polymerase II-specific"/>
    <property type="evidence" value="ECO:0007669"/>
    <property type="project" value="TreeGrafter"/>
</dbReference>
<evidence type="ECO:0000256" key="6">
    <source>
        <dbReference type="ARBA" id="ARBA00023242"/>
    </source>
</evidence>
<dbReference type="SUPFAM" id="SSF57667">
    <property type="entry name" value="beta-beta-alpha zinc fingers"/>
    <property type="match status" value="2"/>
</dbReference>
<evidence type="ECO:0000259" key="8">
    <source>
        <dbReference type="PROSITE" id="PS50157"/>
    </source>
</evidence>
<dbReference type="PROSITE" id="PS50157">
    <property type="entry name" value="ZINC_FINGER_C2H2_2"/>
    <property type="match status" value="3"/>
</dbReference>
<keyword evidence="4 7" id="KW-0863">Zinc-finger</keyword>
<feature type="domain" description="C2H2-type" evidence="8">
    <location>
        <begin position="95"/>
        <end position="122"/>
    </location>
</feature>
<evidence type="ECO:0000313" key="10">
    <source>
        <dbReference type="Proteomes" id="UP000886998"/>
    </source>
</evidence>
<reference evidence="9" key="1">
    <citation type="submission" date="2020-08" db="EMBL/GenBank/DDBJ databases">
        <title>Multicomponent nature underlies the extraordinary mechanical properties of spider dragline silk.</title>
        <authorList>
            <person name="Kono N."/>
            <person name="Nakamura H."/>
            <person name="Mori M."/>
            <person name="Yoshida Y."/>
            <person name="Ohtoshi R."/>
            <person name="Malay A.D."/>
            <person name="Moran D.A.P."/>
            <person name="Tomita M."/>
            <person name="Numata K."/>
            <person name="Arakawa K."/>
        </authorList>
    </citation>
    <scope>NUCLEOTIDE SEQUENCE</scope>
</reference>
<dbReference type="Gene3D" id="3.30.160.60">
    <property type="entry name" value="Classic Zinc Finger"/>
    <property type="match status" value="2"/>
</dbReference>
<evidence type="ECO:0000256" key="1">
    <source>
        <dbReference type="ARBA" id="ARBA00004123"/>
    </source>
</evidence>
<organism evidence="9 10">
    <name type="scientific">Trichonephila inaurata madagascariensis</name>
    <dbReference type="NCBI Taxonomy" id="2747483"/>
    <lineage>
        <taxon>Eukaryota</taxon>
        <taxon>Metazoa</taxon>
        <taxon>Ecdysozoa</taxon>
        <taxon>Arthropoda</taxon>
        <taxon>Chelicerata</taxon>
        <taxon>Arachnida</taxon>
        <taxon>Araneae</taxon>
        <taxon>Araneomorphae</taxon>
        <taxon>Entelegynae</taxon>
        <taxon>Araneoidea</taxon>
        <taxon>Nephilidae</taxon>
        <taxon>Trichonephila</taxon>
        <taxon>Trichonephila inaurata</taxon>
    </lineage>
</organism>
<dbReference type="EMBL" id="BMAV01015913">
    <property type="protein sequence ID" value="GFY66223.1"/>
    <property type="molecule type" value="Genomic_DNA"/>
</dbReference>
<dbReference type="InterPro" id="IPR036236">
    <property type="entry name" value="Znf_C2H2_sf"/>
</dbReference>
<keyword evidence="10" id="KW-1185">Reference proteome</keyword>
<dbReference type="OrthoDB" id="10029602at2759"/>
<evidence type="ECO:0000256" key="5">
    <source>
        <dbReference type="ARBA" id="ARBA00022833"/>
    </source>
</evidence>
<gene>
    <name evidence="9" type="ORF">TNIN_287681</name>
</gene>
<evidence type="ECO:0000256" key="2">
    <source>
        <dbReference type="ARBA" id="ARBA00022723"/>
    </source>
</evidence>
<evidence type="ECO:0000256" key="7">
    <source>
        <dbReference type="PROSITE-ProRule" id="PRU00042"/>
    </source>
</evidence>
<dbReference type="Pfam" id="PF00096">
    <property type="entry name" value="zf-C2H2"/>
    <property type="match status" value="1"/>
</dbReference>
<sequence length="131" mass="15480">MPTESAEDPKHHCDTCHRTFQFRRHYLKHLEVHKDNLFCKCLECVAAFSSNIQLHDHLRTHAPDSTLMCMYCSKTLSSPDIRKLHENEHTAETCLICEVCHRIFQDKMSLERHLLLHREEKLFNSHLSNAK</sequence>
<dbReference type="Proteomes" id="UP000886998">
    <property type="component" value="Unassembled WGS sequence"/>
</dbReference>